<accession>A0ABP0U3A4</accession>
<sequence length="71" mass="7945">MGTPAAMMDIYIEKAIRDHISYNKPGHISSSSAAYNNYSSPYQACFSFLKNPLHWTSPIDPSSRVKLPLNL</sequence>
<gene>
    <name evidence="1" type="ORF">CSSPTR1EN2_LOCUS10849</name>
</gene>
<name>A0ABP0U3A4_9BRYO</name>
<dbReference type="Proteomes" id="UP001497512">
    <property type="component" value="Chromosome 18"/>
</dbReference>
<reference evidence="1" key="1">
    <citation type="submission" date="2024-02" db="EMBL/GenBank/DDBJ databases">
        <authorList>
            <consortium name="ELIXIR-Norway"/>
            <consortium name="Elixir Norway"/>
        </authorList>
    </citation>
    <scope>NUCLEOTIDE SEQUENCE</scope>
</reference>
<dbReference type="EMBL" id="OZ019910">
    <property type="protein sequence ID" value="CAK9211619.1"/>
    <property type="molecule type" value="Genomic_DNA"/>
</dbReference>
<proteinExistence type="predicted"/>
<organism evidence="1 2">
    <name type="scientific">Sphagnum troendelagicum</name>
    <dbReference type="NCBI Taxonomy" id="128251"/>
    <lineage>
        <taxon>Eukaryota</taxon>
        <taxon>Viridiplantae</taxon>
        <taxon>Streptophyta</taxon>
        <taxon>Embryophyta</taxon>
        <taxon>Bryophyta</taxon>
        <taxon>Sphagnophytina</taxon>
        <taxon>Sphagnopsida</taxon>
        <taxon>Sphagnales</taxon>
        <taxon>Sphagnaceae</taxon>
        <taxon>Sphagnum</taxon>
    </lineage>
</organism>
<evidence type="ECO:0000313" key="2">
    <source>
        <dbReference type="Proteomes" id="UP001497512"/>
    </source>
</evidence>
<evidence type="ECO:0000313" key="1">
    <source>
        <dbReference type="EMBL" id="CAK9211619.1"/>
    </source>
</evidence>
<protein>
    <submittedName>
        <fullName evidence="1">Uncharacterized protein</fullName>
    </submittedName>
</protein>
<keyword evidence="2" id="KW-1185">Reference proteome</keyword>